<dbReference type="AlphaFoldDB" id="A0A1Y6C9W0"/>
<dbReference type="RefSeq" id="WP_132321644.1">
    <property type="nucleotide sequence ID" value="NZ_FWZT01000016.1"/>
</dbReference>
<evidence type="ECO:0000313" key="2">
    <source>
        <dbReference type="Proteomes" id="UP000192907"/>
    </source>
</evidence>
<sequence>MKTLLFVVCISFGVACNQSGFLGKNESKQANTDQSPEAVSEIQPDPVVAASPEEIPSEVSPVDEATIDGSCTDAAQTVVTDDRLARQYLFSKSEQIDLSGNEQTIDVTMGYDAEGSYLCVYSLGNQATIDVASLVSLKGIYLKDKGLNNNFLLTLAPGVAVDELFVYSEGNTKIQIVRE</sequence>
<organism evidence="1 2">
    <name type="scientific">Pseudobacteriovorax antillogorgiicola</name>
    <dbReference type="NCBI Taxonomy" id="1513793"/>
    <lineage>
        <taxon>Bacteria</taxon>
        <taxon>Pseudomonadati</taxon>
        <taxon>Bdellovibrionota</taxon>
        <taxon>Oligoflexia</taxon>
        <taxon>Oligoflexales</taxon>
        <taxon>Pseudobacteriovoracaceae</taxon>
        <taxon>Pseudobacteriovorax</taxon>
    </lineage>
</organism>
<dbReference type="Proteomes" id="UP000192907">
    <property type="component" value="Unassembled WGS sequence"/>
</dbReference>
<keyword evidence="2" id="KW-1185">Reference proteome</keyword>
<name>A0A1Y6C9W0_9BACT</name>
<gene>
    <name evidence="1" type="ORF">SAMN06296036_116140</name>
</gene>
<dbReference type="EMBL" id="FWZT01000016">
    <property type="protein sequence ID" value="SMF53557.1"/>
    <property type="molecule type" value="Genomic_DNA"/>
</dbReference>
<proteinExistence type="predicted"/>
<accession>A0A1Y6C9W0</accession>
<protein>
    <submittedName>
        <fullName evidence="1">Uncharacterized protein</fullName>
    </submittedName>
</protein>
<reference evidence="2" key="1">
    <citation type="submission" date="2017-04" db="EMBL/GenBank/DDBJ databases">
        <authorList>
            <person name="Varghese N."/>
            <person name="Submissions S."/>
        </authorList>
    </citation>
    <scope>NUCLEOTIDE SEQUENCE [LARGE SCALE GENOMIC DNA]</scope>
    <source>
        <strain evidence="2">RKEM611</strain>
    </source>
</reference>
<dbReference type="PROSITE" id="PS51257">
    <property type="entry name" value="PROKAR_LIPOPROTEIN"/>
    <property type="match status" value="1"/>
</dbReference>
<evidence type="ECO:0000313" key="1">
    <source>
        <dbReference type="EMBL" id="SMF53557.1"/>
    </source>
</evidence>